<dbReference type="FunFam" id="3.20.20.70:FF:000016">
    <property type="entry name" value="Triosephosphate isomerase"/>
    <property type="match status" value="1"/>
</dbReference>
<gene>
    <name evidence="9" type="primary">tpiA</name>
    <name evidence="11" type="ORF">SAMN05443999_103186</name>
</gene>
<evidence type="ECO:0000256" key="4">
    <source>
        <dbReference type="ARBA" id="ARBA00007422"/>
    </source>
</evidence>
<dbReference type="PROSITE" id="PS51440">
    <property type="entry name" value="TIM_2"/>
    <property type="match status" value="1"/>
</dbReference>
<dbReference type="GO" id="GO:0046166">
    <property type="term" value="P:glyceraldehyde-3-phosphate biosynthetic process"/>
    <property type="evidence" value="ECO:0007669"/>
    <property type="project" value="TreeGrafter"/>
</dbReference>
<feature type="active site" description="Electrophile" evidence="9">
    <location>
        <position position="93"/>
    </location>
</feature>
<feature type="binding site" evidence="9">
    <location>
        <begin position="9"/>
        <end position="11"/>
    </location>
    <ligand>
        <name>substrate</name>
    </ligand>
</feature>
<comment type="similarity">
    <text evidence="4 9 10">Belongs to the triosephosphate isomerase family.</text>
</comment>
<dbReference type="Proteomes" id="UP000199582">
    <property type="component" value="Unassembled WGS sequence"/>
</dbReference>
<dbReference type="STRING" id="1287727.SAMN05443999_103186"/>
<dbReference type="GO" id="GO:0019563">
    <property type="term" value="P:glycerol catabolic process"/>
    <property type="evidence" value="ECO:0007669"/>
    <property type="project" value="TreeGrafter"/>
</dbReference>
<dbReference type="InterPro" id="IPR013785">
    <property type="entry name" value="Aldolase_TIM"/>
</dbReference>
<comment type="subunit">
    <text evidence="9 10">Homodimer.</text>
</comment>
<name>A0A1H7M2Z4_9RHOB</name>
<evidence type="ECO:0000313" key="12">
    <source>
        <dbReference type="Proteomes" id="UP000199582"/>
    </source>
</evidence>
<dbReference type="UniPathway" id="UPA01066"/>
<dbReference type="OrthoDB" id="9809429at2"/>
<dbReference type="Pfam" id="PF00121">
    <property type="entry name" value="TIM"/>
    <property type="match status" value="1"/>
</dbReference>
<dbReference type="CDD" id="cd00311">
    <property type="entry name" value="TIM"/>
    <property type="match status" value="1"/>
</dbReference>
<feature type="active site" description="Proton acceptor" evidence="9">
    <location>
        <position position="163"/>
    </location>
</feature>
<evidence type="ECO:0000256" key="8">
    <source>
        <dbReference type="ARBA" id="ARBA00023235"/>
    </source>
</evidence>
<evidence type="ECO:0000256" key="1">
    <source>
        <dbReference type="ARBA" id="ARBA00000148"/>
    </source>
</evidence>
<keyword evidence="5 9" id="KW-0312">Gluconeogenesis</keyword>
<reference evidence="11 12" key="1">
    <citation type="submission" date="2016-10" db="EMBL/GenBank/DDBJ databases">
        <authorList>
            <person name="de Groot N.N."/>
        </authorList>
    </citation>
    <scope>NUCLEOTIDE SEQUENCE [LARGE SCALE GENOMIC DNA]</scope>
    <source>
        <strain evidence="11 12">DSM 100674</strain>
    </source>
</reference>
<dbReference type="GO" id="GO:0005829">
    <property type="term" value="C:cytosol"/>
    <property type="evidence" value="ECO:0007669"/>
    <property type="project" value="TreeGrafter"/>
</dbReference>
<dbReference type="SUPFAM" id="SSF51351">
    <property type="entry name" value="Triosephosphate isomerase (TIM)"/>
    <property type="match status" value="1"/>
</dbReference>
<evidence type="ECO:0000256" key="5">
    <source>
        <dbReference type="ARBA" id="ARBA00022432"/>
    </source>
</evidence>
<keyword evidence="6 9" id="KW-0963">Cytoplasm</keyword>
<comment type="pathway">
    <text evidence="2 9 10">Carbohydrate degradation; glycolysis; D-glyceraldehyde 3-phosphate from glycerone phosphate: step 1/1.</text>
</comment>
<sequence>MKRRLVAGNWKMNGTNASMTELQQLAAAYPSASTDILICPPATLIARAADLTADSAIRIGAQDCHPAPSGAHTGDISAPMLADAGATAVIVGHSERRENHDESSALVAGKASAAHASGLTALICLGESLAEREAARTLDIIADQLAASVPDTATDADTVIAYEPIWAIGTGLTPSPAQIAEVHDFIRARLGGRFGPDAAGSFRLLYGGSVNPSNAAAIFAIPNVDGALVGGASLKASDFSPIINALEDAAKAAASSST</sequence>
<dbReference type="GO" id="GO:0006094">
    <property type="term" value="P:gluconeogenesis"/>
    <property type="evidence" value="ECO:0007669"/>
    <property type="project" value="UniProtKB-UniRule"/>
</dbReference>
<feature type="binding site" evidence="9">
    <location>
        <begin position="230"/>
        <end position="231"/>
    </location>
    <ligand>
        <name>substrate</name>
    </ligand>
</feature>
<keyword evidence="7 9" id="KW-0324">Glycolysis</keyword>
<dbReference type="RefSeq" id="WP_093033845.1">
    <property type="nucleotide sequence ID" value="NZ_FOAG01000003.1"/>
</dbReference>
<dbReference type="InterPro" id="IPR022896">
    <property type="entry name" value="TrioseP_Isoase_bac/euk"/>
</dbReference>
<evidence type="ECO:0000256" key="7">
    <source>
        <dbReference type="ARBA" id="ARBA00023152"/>
    </source>
</evidence>
<evidence type="ECO:0000256" key="10">
    <source>
        <dbReference type="RuleBase" id="RU363013"/>
    </source>
</evidence>
<comment type="pathway">
    <text evidence="9 10">Carbohydrate biosynthesis; gluconeogenesis.</text>
</comment>
<protein>
    <recommendedName>
        <fullName evidence="9 10">Triosephosphate isomerase</fullName>
        <shortName evidence="9">TIM</shortName>
        <shortName evidence="9">TPI</shortName>
        <ecNumber evidence="9 10">5.3.1.1</ecNumber>
    </recommendedName>
    <alternativeName>
        <fullName evidence="9">Triose-phosphate isomerase</fullName>
    </alternativeName>
</protein>
<dbReference type="PANTHER" id="PTHR21139:SF42">
    <property type="entry name" value="TRIOSEPHOSPHATE ISOMERASE"/>
    <property type="match status" value="1"/>
</dbReference>
<dbReference type="AlphaFoldDB" id="A0A1H7M2Z4"/>
<comment type="subcellular location">
    <subcellularLocation>
        <location evidence="9 10">Cytoplasm</location>
    </subcellularLocation>
</comment>
<dbReference type="PROSITE" id="PS00171">
    <property type="entry name" value="TIM_1"/>
    <property type="match status" value="1"/>
</dbReference>
<comment type="catalytic activity">
    <reaction evidence="9 10">
        <text>D-glyceraldehyde 3-phosphate = dihydroxyacetone phosphate</text>
        <dbReference type="Rhea" id="RHEA:18585"/>
        <dbReference type="ChEBI" id="CHEBI:57642"/>
        <dbReference type="ChEBI" id="CHEBI:59776"/>
        <dbReference type="EC" id="5.3.1.1"/>
    </reaction>
</comment>
<dbReference type="UniPathway" id="UPA00138"/>
<evidence type="ECO:0000256" key="2">
    <source>
        <dbReference type="ARBA" id="ARBA00004680"/>
    </source>
</evidence>
<organism evidence="11 12">
    <name type="scientific">Roseovarius azorensis</name>
    <dbReference type="NCBI Taxonomy" id="1287727"/>
    <lineage>
        <taxon>Bacteria</taxon>
        <taxon>Pseudomonadati</taxon>
        <taxon>Pseudomonadota</taxon>
        <taxon>Alphaproteobacteria</taxon>
        <taxon>Rhodobacterales</taxon>
        <taxon>Roseobacteraceae</taxon>
        <taxon>Roseovarius</taxon>
    </lineage>
</organism>
<comment type="catalytic activity">
    <reaction evidence="1">
        <text>L-erythrulose 1-phosphate = D-erythrulose 4-phosphate</text>
        <dbReference type="Rhea" id="RHEA:49588"/>
        <dbReference type="ChEBI" id="CHEBI:58002"/>
        <dbReference type="ChEBI" id="CHEBI:90796"/>
        <dbReference type="EC" id="5.3.1.33"/>
    </reaction>
</comment>
<keyword evidence="12" id="KW-1185">Reference proteome</keyword>
<dbReference type="EMBL" id="FOAG01000003">
    <property type="protein sequence ID" value="SEL05358.1"/>
    <property type="molecule type" value="Genomic_DNA"/>
</dbReference>
<dbReference type="HAMAP" id="MF_00147_B">
    <property type="entry name" value="TIM_B"/>
    <property type="match status" value="1"/>
</dbReference>
<dbReference type="NCBIfam" id="TIGR00419">
    <property type="entry name" value="tim"/>
    <property type="match status" value="1"/>
</dbReference>
<dbReference type="GO" id="GO:0004807">
    <property type="term" value="F:triose-phosphate isomerase activity"/>
    <property type="evidence" value="ECO:0007669"/>
    <property type="project" value="UniProtKB-UniRule"/>
</dbReference>
<evidence type="ECO:0000256" key="6">
    <source>
        <dbReference type="ARBA" id="ARBA00022490"/>
    </source>
</evidence>
<dbReference type="EC" id="5.3.1.1" evidence="9 10"/>
<comment type="pathway">
    <text evidence="3">Carbohydrate metabolism; erythritol degradation.</text>
</comment>
<dbReference type="GO" id="GO:0006096">
    <property type="term" value="P:glycolytic process"/>
    <property type="evidence" value="ECO:0007669"/>
    <property type="project" value="UniProtKB-UniRule"/>
</dbReference>
<evidence type="ECO:0000256" key="9">
    <source>
        <dbReference type="HAMAP-Rule" id="MF_00147"/>
    </source>
</evidence>
<proteinExistence type="inferred from homology"/>
<dbReference type="InterPro" id="IPR000652">
    <property type="entry name" value="Triosephosphate_isomerase"/>
</dbReference>
<dbReference type="UniPathway" id="UPA00109">
    <property type="reaction ID" value="UER00189"/>
</dbReference>
<evidence type="ECO:0000256" key="3">
    <source>
        <dbReference type="ARBA" id="ARBA00004939"/>
    </source>
</evidence>
<accession>A0A1H7M2Z4</accession>
<feature type="binding site" evidence="9">
    <location>
        <position position="209"/>
    </location>
    <ligand>
        <name>substrate</name>
    </ligand>
</feature>
<keyword evidence="8 9" id="KW-0413">Isomerase</keyword>
<evidence type="ECO:0000313" key="11">
    <source>
        <dbReference type="EMBL" id="SEL05358.1"/>
    </source>
</evidence>
<dbReference type="PANTHER" id="PTHR21139">
    <property type="entry name" value="TRIOSEPHOSPHATE ISOMERASE"/>
    <property type="match status" value="1"/>
</dbReference>
<dbReference type="InterPro" id="IPR035990">
    <property type="entry name" value="TIM_sf"/>
</dbReference>
<dbReference type="InterPro" id="IPR020861">
    <property type="entry name" value="Triosephosphate_isomerase_AS"/>
</dbReference>
<comment type="function">
    <text evidence="9">Involved in the gluconeogenesis. Catalyzes stereospecifically the conversion of dihydroxyacetone phosphate (DHAP) to D-glyceraldehyde-3-phosphate (G3P).</text>
</comment>
<feature type="binding site" evidence="9">
    <location>
        <position position="169"/>
    </location>
    <ligand>
        <name>substrate</name>
    </ligand>
</feature>
<dbReference type="Gene3D" id="3.20.20.70">
    <property type="entry name" value="Aldolase class I"/>
    <property type="match status" value="1"/>
</dbReference>